<keyword evidence="2" id="KW-1185">Reference proteome</keyword>
<reference evidence="1 2" key="1">
    <citation type="journal article" date="2022" name="bioRxiv">
        <title>The genome of the oomycete Peronosclerospora sorghi, a cosmopolitan pathogen of maize and sorghum, is inflated with dispersed pseudogenes.</title>
        <authorList>
            <person name="Fletcher K."/>
            <person name="Martin F."/>
            <person name="Isakeit T."/>
            <person name="Cavanaugh K."/>
            <person name="Magill C."/>
            <person name="Michelmore R."/>
        </authorList>
    </citation>
    <scope>NUCLEOTIDE SEQUENCE [LARGE SCALE GENOMIC DNA]</scope>
    <source>
        <strain evidence="1">P6</strain>
    </source>
</reference>
<accession>A0ACC0VRX8</accession>
<proteinExistence type="predicted"/>
<gene>
    <name evidence="1" type="ORF">PsorP6_014758</name>
</gene>
<name>A0ACC0VRX8_9STRA</name>
<evidence type="ECO:0000313" key="1">
    <source>
        <dbReference type="EMBL" id="KAI9909239.1"/>
    </source>
</evidence>
<dbReference type="Proteomes" id="UP001163321">
    <property type="component" value="Chromosome 7"/>
</dbReference>
<comment type="caution">
    <text evidence="1">The sequence shown here is derived from an EMBL/GenBank/DDBJ whole genome shotgun (WGS) entry which is preliminary data.</text>
</comment>
<protein>
    <submittedName>
        <fullName evidence="1">Uncharacterized protein</fullName>
    </submittedName>
</protein>
<dbReference type="EMBL" id="CM047586">
    <property type="protein sequence ID" value="KAI9909239.1"/>
    <property type="molecule type" value="Genomic_DNA"/>
</dbReference>
<evidence type="ECO:0000313" key="2">
    <source>
        <dbReference type="Proteomes" id="UP001163321"/>
    </source>
</evidence>
<organism evidence="1 2">
    <name type="scientific">Peronosclerospora sorghi</name>
    <dbReference type="NCBI Taxonomy" id="230839"/>
    <lineage>
        <taxon>Eukaryota</taxon>
        <taxon>Sar</taxon>
        <taxon>Stramenopiles</taxon>
        <taxon>Oomycota</taxon>
        <taxon>Peronosporomycetes</taxon>
        <taxon>Peronosporales</taxon>
        <taxon>Peronosporaceae</taxon>
        <taxon>Peronosclerospora</taxon>
    </lineage>
</organism>
<sequence>MESQVDTKPHDAFTFSETGITPSGPVTKQLVQNDVLPRFHQNMMFWLQSCAYWWLEDFNQAWAVQLPQFQHVDVVNAASWHWTRTSFVSNLVQADGFFGQHASTTLLSEMQAPRMVELTFRGPPFRAQAMIGNPVSHGHLHVAERRGVPLHHVSTAMGPTMVFRHPV</sequence>